<feature type="domain" description="BRCT" evidence="1">
    <location>
        <begin position="300"/>
        <end position="391"/>
    </location>
</feature>
<dbReference type="Gene3D" id="3.40.50.10190">
    <property type="entry name" value="BRCT domain"/>
    <property type="match status" value="1"/>
</dbReference>
<dbReference type="SMART" id="SM00292">
    <property type="entry name" value="BRCT"/>
    <property type="match status" value="1"/>
</dbReference>
<dbReference type="Pfam" id="PF02825">
    <property type="entry name" value="WWE"/>
    <property type="match status" value="1"/>
</dbReference>
<gene>
    <name evidence="3" type="ORF">CL6EHI_038900</name>
</gene>
<sequence>MSVSIHLTTRKVEVQCTVPTESTSKIRWQSFNGKIYVDYNSKLNEDIEHHYLINNKGIFVLDKERYIDFNEMLECRLDVNNRNRIIRRFVDSHYEERVQQEYQRKSEEEEKRKSEEARFNEILLRRKSSNELKKRKASTSIRNDTIVLTKSEVTFELPKQSLAFLRRKSIETKPISETQTLPIEFDQFLDEIPFTLTSPESTQTIQNSDKGIFDEVFNTQRQSQDTSREGVVGISSTKEENQNFHYTQENQTENTLNNITSQEMQQNSISNESNELVQLMSIISYLSQPSLNETIFCMKKESKFFTGENIKILGSLNEDTIKQCEFHGAKFKTKLTSSVTVCIIGNNLIDFKDVLKQMKICNEKKIDVVGIEWIYDCLTCQLKIDRTGYCLNEEDLIEINQLKRNQGIMN</sequence>
<name>A0A5K1V414_ENTHI</name>
<accession>A0A5K1V414</accession>
<evidence type="ECO:0000259" key="1">
    <source>
        <dbReference type="PROSITE" id="PS50172"/>
    </source>
</evidence>
<dbReference type="AlphaFoldDB" id="A0A5K1V414"/>
<reference evidence="3 4" key="1">
    <citation type="submission" date="2016-05" db="EMBL/GenBank/DDBJ databases">
        <title>First whole genome sequencing of Entamoeba histolytica HM1:IMSS-clone-6.</title>
        <authorList>
            <person name="Mukherjee Avik.K."/>
            <person name="Izumyama S."/>
            <person name="Nakada-Tsukui K."/>
            <person name="Nozaki T."/>
        </authorList>
    </citation>
    <scope>NUCLEOTIDE SEQUENCE [LARGE SCALE GENOMIC DNA]</scope>
    <source>
        <strain evidence="3 4">HM1:IMSS clone 6</strain>
    </source>
</reference>
<dbReference type="Pfam" id="PF00533">
    <property type="entry name" value="BRCT"/>
    <property type="match status" value="1"/>
</dbReference>
<evidence type="ECO:0000259" key="2">
    <source>
        <dbReference type="PROSITE" id="PS50918"/>
    </source>
</evidence>
<evidence type="ECO:0008006" key="5">
    <source>
        <dbReference type="Google" id="ProtNLM"/>
    </source>
</evidence>
<dbReference type="SUPFAM" id="SSF117839">
    <property type="entry name" value="WWE domain"/>
    <property type="match status" value="1"/>
</dbReference>
<dbReference type="PROSITE" id="PS50918">
    <property type="entry name" value="WWE"/>
    <property type="match status" value="1"/>
</dbReference>
<dbReference type="VEuPathDB" id="AmoebaDB:EHI_038900"/>
<dbReference type="InterPro" id="IPR001357">
    <property type="entry name" value="BRCT_dom"/>
</dbReference>
<protein>
    <recommendedName>
        <fullName evidence="5">BRCT domain-containing protein</fullName>
    </recommendedName>
</protein>
<dbReference type="OMA" id="QTICEGL"/>
<organism evidence="3 4">
    <name type="scientific">Entamoeba histolytica</name>
    <dbReference type="NCBI Taxonomy" id="5759"/>
    <lineage>
        <taxon>Eukaryota</taxon>
        <taxon>Amoebozoa</taxon>
        <taxon>Evosea</taxon>
        <taxon>Archamoebae</taxon>
        <taxon>Mastigamoebida</taxon>
        <taxon>Entamoebidae</taxon>
        <taxon>Entamoeba</taxon>
    </lineage>
</organism>
<dbReference type="PROSITE" id="PS50172">
    <property type="entry name" value="BRCT"/>
    <property type="match status" value="1"/>
</dbReference>
<proteinExistence type="predicted"/>
<comment type="caution">
    <text evidence="3">The sequence shown here is derived from an EMBL/GenBank/DDBJ whole genome shotgun (WGS) entry which is preliminary data.</text>
</comment>
<feature type="domain" description="WWE" evidence="2">
    <location>
        <begin position="13"/>
        <end position="88"/>
    </location>
</feature>
<dbReference type="InterPro" id="IPR037197">
    <property type="entry name" value="WWE_dom_sf"/>
</dbReference>
<dbReference type="VEuPathDB" id="AmoebaDB:EHI7A_009420"/>
<dbReference type="Proteomes" id="UP000078387">
    <property type="component" value="Unassembled WGS sequence"/>
</dbReference>
<dbReference type="EMBL" id="BDEQ01000001">
    <property type="protein sequence ID" value="GAT94367.1"/>
    <property type="molecule type" value="Genomic_DNA"/>
</dbReference>
<dbReference type="VEuPathDB" id="AmoebaDB:KM1_023000"/>
<dbReference type="Gene3D" id="3.30.720.50">
    <property type="match status" value="1"/>
</dbReference>
<dbReference type="VEuPathDB" id="AmoebaDB:EHI5A_020850"/>
<evidence type="ECO:0000313" key="4">
    <source>
        <dbReference type="Proteomes" id="UP000078387"/>
    </source>
</evidence>
<dbReference type="CDD" id="cd00027">
    <property type="entry name" value="BRCT"/>
    <property type="match status" value="1"/>
</dbReference>
<dbReference type="VEuPathDB" id="AmoebaDB:EHI8A_006900"/>
<dbReference type="InterPro" id="IPR036420">
    <property type="entry name" value="BRCT_dom_sf"/>
</dbReference>
<dbReference type="SUPFAM" id="SSF52113">
    <property type="entry name" value="BRCT domain"/>
    <property type="match status" value="1"/>
</dbReference>
<dbReference type="InterPro" id="IPR004170">
    <property type="entry name" value="WWE_dom"/>
</dbReference>
<evidence type="ECO:0000313" key="3">
    <source>
        <dbReference type="EMBL" id="GAT94367.1"/>
    </source>
</evidence>